<accession>Q3SS48</accession>
<dbReference type="InterPro" id="IPR041657">
    <property type="entry name" value="HTH_17"/>
</dbReference>
<dbReference type="STRING" id="323098.Nwi_1632"/>
<gene>
    <name evidence="2" type="ordered locus">Nwi_1632</name>
</gene>
<protein>
    <recommendedName>
        <fullName evidence="1">Helix-turn-helix domain-containing protein</fullName>
    </recommendedName>
</protein>
<evidence type="ECO:0000259" key="1">
    <source>
        <dbReference type="Pfam" id="PF12728"/>
    </source>
</evidence>
<organism evidence="2 3">
    <name type="scientific">Nitrobacter winogradskyi (strain ATCC 25391 / DSM 10237 / CIP 104748 / NCIMB 11846 / Nb-255)</name>
    <dbReference type="NCBI Taxonomy" id="323098"/>
    <lineage>
        <taxon>Bacteria</taxon>
        <taxon>Pseudomonadati</taxon>
        <taxon>Pseudomonadota</taxon>
        <taxon>Alphaproteobacteria</taxon>
        <taxon>Hyphomicrobiales</taxon>
        <taxon>Nitrobacteraceae</taxon>
        <taxon>Nitrobacter</taxon>
    </lineage>
</organism>
<name>Q3SS48_NITWN</name>
<dbReference type="KEGG" id="nwi:Nwi_1632"/>
<dbReference type="eggNOG" id="COG3311">
    <property type="taxonomic scope" value="Bacteria"/>
</dbReference>
<dbReference type="Pfam" id="PF12728">
    <property type="entry name" value="HTH_17"/>
    <property type="match status" value="1"/>
</dbReference>
<proteinExistence type="predicted"/>
<evidence type="ECO:0000313" key="2">
    <source>
        <dbReference type="EMBL" id="ABA04893.1"/>
    </source>
</evidence>
<dbReference type="HOGENOM" id="CLU_2233678_0_0_5"/>
<dbReference type="AlphaFoldDB" id="Q3SS48"/>
<reference evidence="2 3" key="1">
    <citation type="journal article" date="2006" name="Appl. Environ. Microbiol.">
        <title>Genome sequence of the chemolithoautotrophic nitrite-oxidizing bacterium Nitrobacter winogradskyi Nb-255.</title>
        <authorList>
            <person name="Starkenburg S.R."/>
            <person name="Chain P.S."/>
            <person name="Sayavedra-Soto L.A."/>
            <person name="Hauser L."/>
            <person name="Land M.L."/>
            <person name="Larimer F.W."/>
            <person name="Malfatti S.A."/>
            <person name="Klotz M.G."/>
            <person name="Bottomley P.J."/>
            <person name="Arp D.J."/>
            <person name="Hickey W.J."/>
        </authorList>
    </citation>
    <scope>NUCLEOTIDE SEQUENCE [LARGE SCALE GENOMIC DNA]</scope>
    <source>
        <strain evidence="3">ATCC 25391 / DSM 10237 / CIP 104748 / NCIMB 11846 / Nb-255</strain>
    </source>
</reference>
<dbReference type="EMBL" id="CP000115">
    <property type="protein sequence ID" value="ABA04893.1"/>
    <property type="molecule type" value="Genomic_DNA"/>
</dbReference>
<keyword evidence="3" id="KW-1185">Reference proteome</keyword>
<feature type="domain" description="Helix-turn-helix" evidence="1">
    <location>
        <begin position="48"/>
        <end position="96"/>
    </location>
</feature>
<sequence>MHPPERKIREWKPALPHEQVEACGFGGIDTGPGYCMSSHRRIKMNSVTIQEFCDSQRISRAYFYILAREGKAPRSYKLGKTTRISEDAIREWIAAREAESMEVAA</sequence>
<evidence type="ECO:0000313" key="3">
    <source>
        <dbReference type="Proteomes" id="UP000002531"/>
    </source>
</evidence>
<dbReference type="Proteomes" id="UP000002531">
    <property type="component" value="Chromosome"/>
</dbReference>